<dbReference type="EMBL" id="JAPFFI010000004">
    <property type="protein sequence ID" value="KAJ6395742.1"/>
    <property type="molecule type" value="Genomic_DNA"/>
</dbReference>
<comment type="caution">
    <text evidence="1">The sequence shown here is derived from an EMBL/GenBank/DDBJ whole genome shotgun (WGS) entry which is preliminary data.</text>
</comment>
<dbReference type="PANTHER" id="PTHR15682">
    <property type="entry name" value="UNHEALTHY RIBOSOME BIOGENESIS PROTEIN 2 HOMOLOG"/>
    <property type="match status" value="1"/>
</dbReference>
<dbReference type="Proteomes" id="UP001141253">
    <property type="component" value="Chromosome 4"/>
</dbReference>
<reference evidence="1" key="2">
    <citation type="journal article" date="2023" name="Int. J. Mol. Sci.">
        <title>De Novo Assembly and Annotation of 11 Diverse Shrub Willow (Salix) Genomes Reveals Novel Gene Organization in Sex-Linked Regions.</title>
        <authorList>
            <person name="Hyden B."/>
            <person name="Feng K."/>
            <person name="Yates T.B."/>
            <person name="Jawdy S."/>
            <person name="Cereghino C."/>
            <person name="Smart L.B."/>
            <person name="Muchero W."/>
        </authorList>
    </citation>
    <scope>NUCLEOTIDE SEQUENCE</scope>
    <source>
        <tissue evidence="1">Shoot tip</tissue>
    </source>
</reference>
<evidence type="ECO:0000313" key="2">
    <source>
        <dbReference type="Proteomes" id="UP001141253"/>
    </source>
</evidence>
<dbReference type="InterPro" id="IPR052609">
    <property type="entry name" value="Ribosome_Biogenesis_Reg"/>
</dbReference>
<gene>
    <name evidence="1" type="ORF">OIU77_020908</name>
</gene>
<proteinExistence type="predicted"/>
<name>A0ABQ9CBD1_9ROSI</name>
<organism evidence="1 2">
    <name type="scientific">Salix suchowensis</name>
    <dbReference type="NCBI Taxonomy" id="1278906"/>
    <lineage>
        <taxon>Eukaryota</taxon>
        <taxon>Viridiplantae</taxon>
        <taxon>Streptophyta</taxon>
        <taxon>Embryophyta</taxon>
        <taxon>Tracheophyta</taxon>
        <taxon>Spermatophyta</taxon>
        <taxon>Magnoliopsida</taxon>
        <taxon>eudicotyledons</taxon>
        <taxon>Gunneridae</taxon>
        <taxon>Pentapetalae</taxon>
        <taxon>rosids</taxon>
        <taxon>fabids</taxon>
        <taxon>Malpighiales</taxon>
        <taxon>Salicaceae</taxon>
        <taxon>Saliceae</taxon>
        <taxon>Salix</taxon>
    </lineage>
</organism>
<protein>
    <submittedName>
        <fullName evidence="1">Uncharacterized protein</fullName>
    </submittedName>
</protein>
<dbReference type="PANTHER" id="PTHR15682:SF2">
    <property type="entry name" value="UNHEALTHY RIBOSOME BIOGENESIS PROTEIN 2 HOMOLOG"/>
    <property type="match status" value="1"/>
</dbReference>
<accession>A0ABQ9CBD1</accession>
<sequence>MSYLSLLGNEQLPFNSSNAATCVDTCNQALHGSDKWVFGVSSVNEKSLPAAIWWIICQNIDIWSPHASKKKLKMFIKHVILTSLPSMTKGCTQVERHLTNEAHFLDRISVHQISAELLADSVLYEHKFVRRHLASRFCNLLEKSILPLFGDVKLNMSPRWKEGLSALENTLSKVCLGFSAGCQKDVLIQKSFSLYVTCTLNLERLVIDHLLECGDPFFSHKQNELLRLLVACRRALKCSIMAYCEEKVRTTQSALIPVLSEDVHSVLWLSRSLSVVLRLQRHCQKIIDCEAADMIFSLMDHTSYVFLTLSKYQCPSAVSIIAEKPEQLNSDVTQEQSSVNESVSCLDTTNDIESWKSVLLIAESLKEQAQDLIISLKDALLHGFMWGLASALDHSNATDRDYKAEAVEMEM</sequence>
<reference evidence="1" key="1">
    <citation type="submission" date="2022-10" db="EMBL/GenBank/DDBJ databases">
        <authorList>
            <person name="Hyden B.L."/>
            <person name="Feng K."/>
            <person name="Yates T."/>
            <person name="Jawdy S."/>
            <person name="Smart L.B."/>
            <person name="Muchero W."/>
        </authorList>
    </citation>
    <scope>NUCLEOTIDE SEQUENCE</scope>
    <source>
        <tissue evidence="1">Shoot tip</tissue>
    </source>
</reference>
<keyword evidence="2" id="KW-1185">Reference proteome</keyword>
<evidence type="ECO:0000313" key="1">
    <source>
        <dbReference type="EMBL" id="KAJ6395742.1"/>
    </source>
</evidence>